<dbReference type="SUPFAM" id="SSF55797">
    <property type="entry name" value="PR-1-like"/>
    <property type="match status" value="1"/>
</dbReference>
<proteinExistence type="predicted"/>
<accession>A0ABV5Q181</accession>
<dbReference type="SUPFAM" id="SSF50370">
    <property type="entry name" value="Ricin B-like lectins"/>
    <property type="match status" value="1"/>
</dbReference>
<dbReference type="InterPro" id="IPR035940">
    <property type="entry name" value="CAP_sf"/>
</dbReference>
<dbReference type="Gene3D" id="3.40.33.10">
    <property type="entry name" value="CAP"/>
    <property type="match status" value="1"/>
</dbReference>
<dbReference type="Proteomes" id="UP001589646">
    <property type="component" value="Unassembled WGS sequence"/>
</dbReference>
<organism evidence="2 3">
    <name type="scientific">Nonomuraea roseola</name>
    <dbReference type="NCBI Taxonomy" id="46179"/>
    <lineage>
        <taxon>Bacteria</taxon>
        <taxon>Bacillati</taxon>
        <taxon>Actinomycetota</taxon>
        <taxon>Actinomycetes</taxon>
        <taxon>Streptosporangiales</taxon>
        <taxon>Streptosporangiaceae</taxon>
        <taxon>Nonomuraea</taxon>
    </lineage>
</organism>
<dbReference type="Pfam" id="PF00188">
    <property type="entry name" value="CAP"/>
    <property type="match status" value="1"/>
</dbReference>
<dbReference type="EMBL" id="JBHMCE010000006">
    <property type="protein sequence ID" value="MFB9529195.1"/>
    <property type="molecule type" value="Genomic_DNA"/>
</dbReference>
<name>A0ABV5Q181_9ACTN</name>
<dbReference type="PANTHER" id="PTHR31157:SF1">
    <property type="entry name" value="SCP DOMAIN-CONTAINING PROTEIN"/>
    <property type="match status" value="1"/>
</dbReference>
<protein>
    <submittedName>
        <fullName evidence="2">CAP domain-containing protein</fullName>
    </submittedName>
</protein>
<dbReference type="PANTHER" id="PTHR31157">
    <property type="entry name" value="SCP DOMAIN-CONTAINING PROTEIN"/>
    <property type="match status" value="1"/>
</dbReference>
<gene>
    <name evidence="2" type="ORF">ACFFRN_21510</name>
</gene>
<reference evidence="2 3" key="1">
    <citation type="submission" date="2024-09" db="EMBL/GenBank/DDBJ databases">
        <authorList>
            <person name="Sun Q."/>
            <person name="Mori K."/>
        </authorList>
    </citation>
    <scope>NUCLEOTIDE SEQUENCE [LARGE SCALE GENOMIC DNA]</scope>
    <source>
        <strain evidence="2 3">JCM 3323</strain>
    </source>
</reference>
<dbReference type="CDD" id="cd00161">
    <property type="entry name" value="beta-trefoil_Ricin-like"/>
    <property type="match status" value="1"/>
</dbReference>
<keyword evidence="3" id="KW-1185">Reference proteome</keyword>
<feature type="domain" description="SCP" evidence="1">
    <location>
        <begin position="233"/>
        <end position="354"/>
    </location>
</feature>
<dbReference type="InterPro" id="IPR014044">
    <property type="entry name" value="CAP_dom"/>
</dbReference>
<sequence length="357" mass="39356">MTKRMPNPGKRASHLIVSVLFVTTQGVSVPDVTSTVKHQALQPVSASIRNVASNLTMQIGRASVDGPPILWYPAAGDSFTFIPVGDPQGWNGSFQIKVSSSGKCLHLDGAHNNGDRVIQRDCFAHPLQYWRREPLTAGHCSAASLFCQGPVTIRSVYGGKCVDSGNPHFPNPPRIGAPIQQWQCIRSGSDRWAVNQTWTIGKRIGRRFPTTEIQQMVDQVIQVRRDLGKCADPSVRLDRALSDMARAHSADLATNYARLIDSFPRSDGKRGHIGSDGTMPADRMTSGGFTPAQRPENWYYGTNATLAQAMDSWLYHDEASNWGHRDAILNCEYRVIGVGSASGHNNRVYWTQNFALR</sequence>
<evidence type="ECO:0000313" key="2">
    <source>
        <dbReference type="EMBL" id="MFB9529195.1"/>
    </source>
</evidence>
<dbReference type="RefSeq" id="WP_346128736.1">
    <property type="nucleotide sequence ID" value="NZ_BAAAXC010000015.1"/>
</dbReference>
<dbReference type="PROSITE" id="PS50231">
    <property type="entry name" value="RICIN_B_LECTIN"/>
    <property type="match status" value="1"/>
</dbReference>
<evidence type="ECO:0000313" key="3">
    <source>
        <dbReference type="Proteomes" id="UP001589646"/>
    </source>
</evidence>
<dbReference type="CDD" id="cd05379">
    <property type="entry name" value="CAP_bacterial"/>
    <property type="match status" value="1"/>
</dbReference>
<evidence type="ECO:0000259" key="1">
    <source>
        <dbReference type="Pfam" id="PF00188"/>
    </source>
</evidence>
<dbReference type="Gene3D" id="2.80.10.50">
    <property type="match status" value="1"/>
</dbReference>
<dbReference type="InterPro" id="IPR035992">
    <property type="entry name" value="Ricin_B-like_lectins"/>
</dbReference>
<comment type="caution">
    <text evidence="2">The sequence shown here is derived from an EMBL/GenBank/DDBJ whole genome shotgun (WGS) entry which is preliminary data.</text>
</comment>